<dbReference type="AlphaFoldDB" id="A0A5B7IM74"/>
<protein>
    <submittedName>
        <fullName evidence="1">Uncharacterized protein</fullName>
    </submittedName>
</protein>
<name>A0A5B7IM74_PORTR</name>
<organism evidence="1 2">
    <name type="scientific">Portunus trituberculatus</name>
    <name type="common">Swimming crab</name>
    <name type="synonym">Neptunus trituberculatus</name>
    <dbReference type="NCBI Taxonomy" id="210409"/>
    <lineage>
        <taxon>Eukaryota</taxon>
        <taxon>Metazoa</taxon>
        <taxon>Ecdysozoa</taxon>
        <taxon>Arthropoda</taxon>
        <taxon>Crustacea</taxon>
        <taxon>Multicrustacea</taxon>
        <taxon>Malacostraca</taxon>
        <taxon>Eumalacostraca</taxon>
        <taxon>Eucarida</taxon>
        <taxon>Decapoda</taxon>
        <taxon>Pleocyemata</taxon>
        <taxon>Brachyura</taxon>
        <taxon>Eubrachyura</taxon>
        <taxon>Portunoidea</taxon>
        <taxon>Portunidae</taxon>
        <taxon>Portuninae</taxon>
        <taxon>Portunus</taxon>
    </lineage>
</organism>
<proteinExistence type="predicted"/>
<evidence type="ECO:0000313" key="2">
    <source>
        <dbReference type="Proteomes" id="UP000324222"/>
    </source>
</evidence>
<accession>A0A5B7IM74</accession>
<reference evidence="1 2" key="1">
    <citation type="submission" date="2019-05" db="EMBL/GenBank/DDBJ databases">
        <title>Another draft genome of Portunus trituberculatus and its Hox gene families provides insights of decapod evolution.</title>
        <authorList>
            <person name="Jeong J.-H."/>
            <person name="Song I."/>
            <person name="Kim S."/>
            <person name="Choi T."/>
            <person name="Kim D."/>
            <person name="Ryu S."/>
            <person name="Kim W."/>
        </authorList>
    </citation>
    <scope>NUCLEOTIDE SEQUENCE [LARGE SCALE GENOMIC DNA]</scope>
    <source>
        <tissue evidence="1">Muscle</tissue>
    </source>
</reference>
<evidence type="ECO:0000313" key="1">
    <source>
        <dbReference type="EMBL" id="MPC81424.1"/>
    </source>
</evidence>
<keyword evidence="2" id="KW-1185">Reference proteome</keyword>
<sequence length="139" mass="15462">MGSEGLEVGAAVNKHDIAWLHESVWRSGQRTAQTAIKQAMAPPHLSPRKDEARAVRRRSFVPTVAEAWQLMDPGGIINFYLPGFQEDKKCSRFHELGGWAAVGYQRHGAGRQEQTTSHLPISPSRHLVISPSRHLPPII</sequence>
<gene>
    <name evidence="1" type="ORF">E2C01_076040</name>
</gene>
<comment type="caution">
    <text evidence="1">The sequence shown here is derived from an EMBL/GenBank/DDBJ whole genome shotgun (WGS) entry which is preliminary data.</text>
</comment>
<dbReference type="Proteomes" id="UP000324222">
    <property type="component" value="Unassembled WGS sequence"/>
</dbReference>
<dbReference type="EMBL" id="VSRR010056915">
    <property type="protein sequence ID" value="MPC81424.1"/>
    <property type="molecule type" value="Genomic_DNA"/>
</dbReference>